<keyword evidence="9" id="KW-1185">Reference proteome</keyword>
<dbReference type="GO" id="GO:0005886">
    <property type="term" value="C:plasma membrane"/>
    <property type="evidence" value="ECO:0007669"/>
    <property type="project" value="TreeGrafter"/>
</dbReference>
<comment type="similarity">
    <text evidence="2">Belongs to the acetate uptake transporter (AceTr) (TC 2.A.96) family.</text>
</comment>
<feature type="transmembrane region" description="Helical" evidence="7">
    <location>
        <begin position="203"/>
        <end position="224"/>
    </location>
</feature>
<accession>A0A0M9VPA3</accession>
<evidence type="ECO:0000256" key="5">
    <source>
        <dbReference type="ARBA" id="ARBA00023136"/>
    </source>
</evidence>
<dbReference type="Proteomes" id="UP000037751">
    <property type="component" value="Unassembled WGS sequence"/>
</dbReference>
<dbReference type="NCBIfam" id="NF038013">
    <property type="entry name" value="AceTr_1"/>
    <property type="match status" value="1"/>
</dbReference>
<keyword evidence="3 7" id="KW-0812">Transmembrane</keyword>
<dbReference type="VEuPathDB" id="FungiDB:Malapachy_4267"/>
<organism evidence="8 9">
    <name type="scientific">Malassezia pachydermatis</name>
    <dbReference type="NCBI Taxonomy" id="77020"/>
    <lineage>
        <taxon>Eukaryota</taxon>
        <taxon>Fungi</taxon>
        <taxon>Dikarya</taxon>
        <taxon>Basidiomycota</taxon>
        <taxon>Ustilaginomycotina</taxon>
        <taxon>Malasseziomycetes</taxon>
        <taxon>Malasseziales</taxon>
        <taxon>Malasseziaceae</taxon>
        <taxon>Malassezia</taxon>
    </lineage>
</organism>
<comment type="caution">
    <text evidence="8">The sequence shown here is derived from an EMBL/GenBank/DDBJ whole genome shotgun (WGS) entry which is preliminary data.</text>
</comment>
<evidence type="ECO:0000256" key="4">
    <source>
        <dbReference type="ARBA" id="ARBA00022989"/>
    </source>
</evidence>
<dbReference type="OrthoDB" id="3648309at2759"/>
<evidence type="ECO:0000256" key="2">
    <source>
        <dbReference type="ARBA" id="ARBA00005587"/>
    </source>
</evidence>
<dbReference type="InterPro" id="IPR051633">
    <property type="entry name" value="AceTr"/>
</dbReference>
<dbReference type="PANTHER" id="PTHR31123">
    <property type="entry name" value="ACCUMULATION OF DYADS PROTEIN 2-RELATED"/>
    <property type="match status" value="1"/>
</dbReference>
<protein>
    <submittedName>
        <fullName evidence="8">Gpr fun34 family protein</fullName>
    </submittedName>
</protein>
<gene>
    <name evidence="8" type="ORF">Malapachy_4267</name>
</gene>
<evidence type="ECO:0000256" key="1">
    <source>
        <dbReference type="ARBA" id="ARBA00004141"/>
    </source>
</evidence>
<evidence type="ECO:0000256" key="3">
    <source>
        <dbReference type="ARBA" id="ARBA00022692"/>
    </source>
</evidence>
<dbReference type="GeneID" id="28730594"/>
<evidence type="ECO:0000313" key="9">
    <source>
        <dbReference type="Proteomes" id="UP000037751"/>
    </source>
</evidence>
<feature type="transmembrane region" description="Helical" evidence="7">
    <location>
        <begin position="231"/>
        <end position="253"/>
    </location>
</feature>
<proteinExistence type="inferred from homology"/>
<keyword evidence="4 7" id="KW-1133">Transmembrane helix</keyword>
<name>A0A0M9VPA3_9BASI</name>
<keyword evidence="5 7" id="KW-0472">Membrane</keyword>
<dbReference type="PANTHER" id="PTHR31123:SF1">
    <property type="entry name" value="ACCUMULATION OF DYADS PROTEIN 2-RELATED"/>
    <property type="match status" value="1"/>
</dbReference>
<feature type="transmembrane region" description="Helical" evidence="7">
    <location>
        <begin position="265"/>
        <end position="285"/>
    </location>
</feature>
<dbReference type="AlphaFoldDB" id="A0A0M9VPA3"/>
<dbReference type="RefSeq" id="XP_017991855.1">
    <property type="nucleotide sequence ID" value="XM_018138718.1"/>
</dbReference>
<dbReference type="GO" id="GO:0015123">
    <property type="term" value="F:acetate transmembrane transporter activity"/>
    <property type="evidence" value="ECO:0007669"/>
    <property type="project" value="TreeGrafter"/>
</dbReference>
<dbReference type="STRING" id="77020.A0A0M9VPA3"/>
<evidence type="ECO:0000256" key="6">
    <source>
        <dbReference type="SAM" id="MobiDB-lite"/>
    </source>
</evidence>
<evidence type="ECO:0000256" key="7">
    <source>
        <dbReference type="SAM" id="Phobius"/>
    </source>
</evidence>
<sequence>MSVPAPTLADSTAPAPGEGTVPVTETHTESKHRFNVFGSRGGQHHHHTTHLLHHLGAEHQVIVDPKLFGFGPLSQVTEGNGESLHRPFPGELQPGLFRSVQRRRLANPSPMGLMALGSSMFILSILCMGTLSLTSLASLIAVGFGLGGLIMILSSMWEMAVGNTFGATVMATYGGFWISYAIIQTPGGFHIVDTISKADGVPGALDNLGLFFMVWFVVTFIFFMCTLRSTVMLCLMFFLLDIGYLLVGCAYLRNHHNGIGPHLGLLRAGGAFCVLGAINAWYNAYVGMIDNTNSFFLVPEMYFPWTAAARQPRETAEELEMA</sequence>
<dbReference type="EMBL" id="LGAV01000004">
    <property type="protein sequence ID" value="KOS14223.1"/>
    <property type="molecule type" value="Genomic_DNA"/>
</dbReference>
<feature type="transmembrane region" description="Helical" evidence="7">
    <location>
        <begin position="164"/>
        <end position="183"/>
    </location>
</feature>
<feature type="transmembrane region" description="Helical" evidence="7">
    <location>
        <begin position="137"/>
        <end position="157"/>
    </location>
</feature>
<feature type="region of interest" description="Disordered" evidence="6">
    <location>
        <begin position="1"/>
        <end position="28"/>
    </location>
</feature>
<comment type="subcellular location">
    <subcellularLocation>
        <location evidence="1">Membrane</location>
        <topology evidence="1">Multi-pass membrane protein</topology>
    </subcellularLocation>
</comment>
<feature type="transmembrane region" description="Helical" evidence="7">
    <location>
        <begin position="111"/>
        <end position="131"/>
    </location>
</feature>
<evidence type="ECO:0000313" key="8">
    <source>
        <dbReference type="EMBL" id="KOS14223.1"/>
    </source>
</evidence>
<dbReference type="InterPro" id="IPR000791">
    <property type="entry name" value="Gpr1/Fun34/SatP-like"/>
</dbReference>
<reference evidence="8 9" key="1">
    <citation type="submission" date="2015-07" db="EMBL/GenBank/DDBJ databases">
        <title>Draft Genome Sequence of Malassezia furfur CBS1878 and Malassezia pachydermatis CBS1879.</title>
        <authorList>
            <person name="Triana S."/>
            <person name="Ohm R."/>
            <person name="Gonzalez A."/>
            <person name="DeCock H."/>
            <person name="Restrepo S."/>
            <person name="Celis A."/>
        </authorList>
    </citation>
    <scope>NUCLEOTIDE SEQUENCE [LARGE SCALE GENOMIC DNA]</scope>
    <source>
        <strain evidence="8 9">CBS 1879</strain>
    </source>
</reference>
<dbReference type="Pfam" id="PF01184">
    <property type="entry name" value="Gpr1_Fun34_YaaH"/>
    <property type="match status" value="1"/>
</dbReference>